<dbReference type="KEGG" id="fuv:JR347_08370"/>
<evidence type="ECO:0000313" key="4">
    <source>
        <dbReference type="Proteomes" id="UP000662783"/>
    </source>
</evidence>
<dbReference type="Pfam" id="PF03321">
    <property type="entry name" value="GH3"/>
    <property type="match status" value="2"/>
</dbReference>
<name>A0A975A301_9BACT</name>
<feature type="domain" description="GH3 C-terminal" evidence="2">
    <location>
        <begin position="395"/>
        <end position="499"/>
    </location>
</feature>
<organism evidence="3 4">
    <name type="scientific">Fulvivirga lutea</name>
    <dbReference type="NCBI Taxonomy" id="2810512"/>
    <lineage>
        <taxon>Bacteria</taxon>
        <taxon>Pseudomonadati</taxon>
        <taxon>Bacteroidota</taxon>
        <taxon>Cytophagia</taxon>
        <taxon>Cytophagales</taxon>
        <taxon>Fulvivirgaceae</taxon>
        <taxon>Fulvivirga</taxon>
    </lineage>
</organism>
<evidence type="ECO:0000259" key="2">
    <source>
        <dbReference type="Pfam" id="PF23572"/>
    </source>
</evidence>
<proteinExistence type="predicted"/>
<reference evidence="3" key="1">
    <citation type="submission" date="2021-02" db="EMBL/GenBank/DDBJ databases">
        <title>Fulvivirga sp. S481 isolated from sea water.</title>
        <authorList>
            <person name="Bae S.S."/>
            <person name="Baek K."/>
        </authorList>
    </citation>
    <scope>NUCLEOTIDE SEQUENCE</scope>
    <source>
        <strain evidence="3">S481</strain>
    </source>
</reference>
<sequence length="513" mass="59161">MPILGTLLKRGIRIRESLEQDYTNPYDLQKTELKQLLLTANQTQFGKHYSFAEILAHFKSNNPKSFFEAFKKHVPIHNYNKMYNEWWHKSKREEKNVTWPGKVKYFALSSGTSEAASKYIPITKDMKKAIQKTSIRQILTLSKYDLPPEFFQGGILMLGGSTHLNKRGSYFEGDLSGIQAAQLPFWFQHFYKPGKKISKTRNWDDKLNEIATKAPEWNINIIVGVPAWIQILMEKIIAHHSVSNIHEIWPNLNVYVHGGVSFDPYRKGFEKLLGRPIHYIETYLASEGFLAFQYKPNHRAMRLVLNNGIFYEFIPFEDQNFDENGELKADAQTYMIDEVENGKEYAVLLSTNAGAWRYMIGDVVKIISKEESEIVITGRTKHFLSLCGEHLSVDNMNKAIEMAADELNIEIPEFTVAGIPHGTLFAHHWYVASDNEVNPAELRDVIDQKLKDLNDDYAVERTAALKDVIVEVLPVRKFYDWMEARGKVGGQNKFPRVLKGQLLEEWTTYIQNS</sequence>
<dbReference type="InterPro" id="IPR004993">
    <property type="entry name" value="GH3"/>
</dbReference>
<dbReference type="Pfam" id="PF23571">
    <property type="entry name" value="GH3_M"/>
    <property type="match status" value="1"/>
</dbReference>
<evidence type="ECO:0000259" key="1">
    <source>
        <dbReference type="Pfam" id="PF23571"/>
    </source>
</evidence>
<dbReference type="InterPro" id="IPR055377">
    <property type="entry name" value="GH3_M"/>
</dbReference>
<protein>
    <submittedName>
        <fullName evidence="3">GH3 auxin-responsive promoter family protein</fullName>
    </submittedName>
</protein>
<evidence type="ECO:0000313" key="3">
    <source>
        <dbReference type="EMBL" id="QSE99087.1"/>
    </source>
</evidence>
<dbReference type="GO" id="GO:0005737">
    <property type="term" value="C:cytoplasm"/>
    <property type="evidence" value="ECO:0007669"/>
    <property type="project" value="TreeGrafter"/>
</dbReference>
<dbReference type="PANTHER" id="PTHR31901:SF9">
    <property type="entry name" value="GH3 DOMAIN-CONTAINING PROTEIN"/>
    <property type="match status" value="1"/>
</dbReference>
<dbReference type="PANTHER" id="PTHR31901">
    <property type="entry name" value="GH3 DOMAIN-CONTAINING PROTEIN"/>
    <property type="match status" value="1"/>
</dbReference>
<dbReference type="Proteomes" id="UP000662783">
    <property type="component" value="Chromosome"/>
</dbReference>
<keyword evidence="4" id="KW-1185">Reference proteome</keyword>
<gene>
    <name evidence="3" type="ORF">JR347_08370</name>
</gene>
<accession>A0A975A301</accession>
<dbReference type="GO" id="GO:0016881">
    <property type="term" value="F:acid-amino acid ligase activity"/>
    <property type="evidence" value="ECO:0007669"/>
    <property type="project" value="TreeGrafter"/>
</dbReference>
<dbReference type="AlphaFoldDB" id="A0A975A301"/>
<dbReference type="InterPro" id="IPR055378">
    <property type="entry name" value="GH3_C"/>
</dbReference>
<feature type="domain" description="GH3 middle" evidence="1">
    <location>
        <begin position="304"/>
        <end position="368"/>
    </location>
</feature>
<dbReference type="RefSeq" id="WP_205723598.1">
    <property type="nucleotide sequence ID" value="NZ_CP070608.1"/>
</dbReference>
<dbReference type="Pfam" id="PF23572">
    <property type="entry name" value="GH3_C"/>
    <property type="match status" value="1"/>
</dbReference>
<dbReference type="EMBL" id="CP070608">
    <property type="protein sequence ID" value="QSE99087.1"/>
    <property type="molecule type" value="Genomic_DNA"/>
</dbReference>